<comment type="caution">
    <text evidence="6">The sequence shown here is derived from an EMBL/GenBank/DDBJ whole genome shotgun (WGS) entry which is preliminary data.</text>
</comment>
<name>A0A512NKN7_9HYPH</name>
<sequence length="132" mass="14404">MNTKAALWTGRVLSGLVILFLTVDGAIKLAPIQAVTDSLKELGYPTSDSFARFLGVVTLVGTALYAWPRTSLLGAVLLTGLMGGAIATHLRLDHPLFSHTLFGVYLGLFLWIGLWLRDQRLRQLMPISRPAT</sequence>
<evidence type="ECO:0000313" key="7">
    <source>
        <dbReference type="Proteomes" id="UP000321058"/>
    </source>
</evidence>
<dbReference type="RefSeq" id="WP_147154895.1">
    <property type="nucleotide sequence ID" value="NZ_BKAJ01000133.1"/>
</dbReference>
<feature type="transmembrane region" description="Helical" evidence="5">
    <location>
        <begin position="49"/>
        <end position="67"/>
    </location>
</feature>
<gene>
    <name evidence="6" type="ORF">RSO01_66840</name>
</gene>
<dbReference type="GO" id="GO:0016020">
    <property type="term" value="C:membrane"/>
    <property type="evidence" value="ECO:0007669"/>
    <property type="project" value="UniProtKB-SubCell"/>
</dbReference>
<dbReference type="EMBL" id="BKAJ01000133">
    <property type="protein sequence ID" value="GEP59518.1"/>
    <property type="molecule type" value="Genomic_DNA"/>
</dbReference>
<dbReference type="Proteomes" id="UP000321058">
    <property type="component" value="Unassembled WGS sequence"/>
</dbReference>
<keyword evidence="3 5" id="KW-1133">Transmembrane helix</keyword>
<evidence type="ECO:0000256" key="5">
    <source>
        <dbReference type="SAM" id="Phobius"/>
    </source>
</evidence>
<protein>
    <submittedName>
        <fullName evidence="6">Membrane protein</fullName>
    </submittedName>
</protein>
<comment type="subcellular location">
    <subcellularLocation>
        <location evidence="1">Membrane</location>
        <topology evidence="1">Multi-pass membrane protein</topology>
    </subcellularLocation>
</comment>
<feature type="transmembrane region" description="Helical" evidence="5">
    <location>
        <begin position="72"/>
        <end position="90"/>
    </location>
</feature>
<dbReference type="Pfam" id="PF13564">
    <property type="entry name" value="DoxX_2"/>
    <property type="match status" value="1"/>
</dbReference>
<dbReference type="OrthoDB" id="9811373at2"/>
<keyword evidence="4 5" id="KW-0472">Membrane</keyword>
<accession>A0A512NKN7</accession>
<evidence type="ECO:0000256" key="4">
    <source>
        <dbReference type="ARBA" id="ARBA00023136"/>
    </source>
</evidence>
<evidence type="ECO:0000313" key="6">
    <source>
        <dbReference type="EMBL" id="GEP59518.1"/>
    </source>
</evidence>
<dbReference type="InterPro" id="IPR032808">
    <property type="entry name" value="DoxX"/>
</dbReference>
<evidence type="ECO:0000256" key="3">
    <source>
        <dbReference type="ARBA" id="ARBA00022989"/>
    </source>
</evidence>
<keyword evidence="7" id="KW-1185">Reference proteome</keyword>
<feature type="transmembrane region" description="Helical" evidence="5">
    <location>
        <begin position="96"/>
        <end position="116"/>
    </location>
</feature>
<proteinExistence type="predicted"/>
<reference evidence="6 7" key="1">
    <citation type="submission" date="2019-07" db="EMBL/GenBank/DDBJ databases">
        <title>Whole genome shotgun sequence of Reyranella soli NBRC 108950.</title>
        <authorList>
            <person name="Hosoyama A."/>
            <person name="Uohara A."/>
            <person name="Ohji S."/>
            <person name="Ichikawa N."/>
        </authorList>
    </citation>
    <scope>NUCLEOTIDE SEQUENCE [LARGE SCALE GENOMIC DNA]</scope>
    <source>
        <strain evidence="6 7">NBRC 108950</strain>
    </source>
</reference>
<evidence type="ECO:0000256" key="1">
    <source>
        <dbReference type="ARBA" id="ARBA00004141"/>
    </source>
</evidence>
<evidence type="ECO:0000256" key="2">
    <source>
        <dbReference type="ARBA" id="ARBA00022692"/>
    </source>
</evidence>
<organism evidence="6 7">
    <name type="scientific">Reyranella soli</name>
    <dbReference type="NCBI Taxonomy" id="1230389"/>
    <lineage>
        <taxon>Bacteria</taxon>
        <taxon>Pseudomonadati</taxon>
        <taxon>Pseudomonadota</taxon>
        <taxon>Alphaproteobacteria</taxon>
        <taxon>Hyphomicrobiales</taxon>
        <taxon>Reyranellaceae</taxon>
        <taxon>Reyranella</taxon>
    </lineage>
</organism>
<dbReference type="AlphaFoldDB" id="A0A512NKN7"/>
<keyword evidence="2 5" id="KW-0812">Transmembrane</keyword>